<dbReference type="HOGENOM" id="CLU_1554390_0_0_11"/>
<evidence type="ECO:0000313" key="2">
    <source>
        <dbReference type="EMBL" id="AJE39429.1"/>
    </source>
</evidence>
<reference evidence="3" key="1">
    <citation type="submission" date="2014-09" db="EMBL/GenBank/DDBJ databases">
        <title>Sequence of the Streptomyces nodosus genome.</title>
        <authorList>
            <person name="Sweeney P."/>
            <person name="Stephens N."/>
            <person name="Murphy C."/>
            <person name="Caffrey P."/>
        </authorList>
    </citation>
    <scope>NUCLEOTIDE SEQUENCE [LARGE SCALE GENOMIC DNA]</scope>
    <source>
        <strain evidence="3">ATCC 14899</strain>
    </source>
</reference>
<accession>A0A0B5D888</accession>
<evidence type="ECO:0000256" key="1">
    <source>
        <dbReference type="SAM" id="Phobius"/>
    </source>
</evidence>
<keyword evidence="1" id="KW-0472">Membrane</keyword>
<keyword evidence="1" id="KW-1133">Transmembrane helix</keyword>
<dbReference type="EMBL" id="CP009313">
    <property type="protein sequence ID" value="AJE39429.1"/>
    <property type="molecule type" value="Genomic_DNA"/>
</dbReference>
<proteinExistence type="predicted"/>
<dbReference type="AlphaFoldDB" id="A0A0B5D888"/>
<gene>
    <name evidence="2" type="ORF">SNOD_04845</name>
</gene>
<organism evidence="2 3">
    <name type="scientific">Streptomyces nodosus</name>
    <dbReference type="NCBI Taxonomy" id="40318"/>
    <lineage>
        <taxon>Bacteria</taxon>
        <taxon>Bacillati</taxon>
        <taxon>Actinomycetota</taxon>
        <taxon>Actinomycetes</taxon>
        <taxon>Kitasatosporales</taxon>
        <taxon>Streptomycetaceae</taxon>
        <taxon>Streptomyces</taxon>
    </lineage>
</organism>
<feature type="transmembrane region" description="Helical" evidence="1">
    <location>
        <begin position="36"/>
        <end position="54"/>
    </location>
</feature>
<name>A0A0B5D888_9ACTN</name>
<protein>
    <submittedName>
        <fullName evidence="2">Uncharacterized protein</fullName>
    </submittedName>
</protein>
<evidence type="ECO:0000313" key="3">
    <source>
        <dbReference type="Proteomes" id="UP000031526"/>
    </source>
</evidence>
<keyword evidence="1" id="KW-0812">Transmembrane</keyword>
<feature type="transmembrane region" description="Helical" evidence="1">
    <location>
        <begin position="12"/>
        <end position="30"/>
    </location>
</feature>
<reference evidence="2 3" key="2">
    <citation type="journal article" date="2016" name="Appl. Microbiol. Biotechnol.">
        <title>Exploiting the genome sequence of Streptomyces nodosus for enhanced antibiotic production.</title>
        <authorList>
            <person name="Sweeney P."/>
            <person name="Murphy C.D."/>
            <person name="Caffrey P."/>
        </authorList>
    </citation>
    <scope>NUCLEOTIDE SEQUENCE [LARGE SCALE GENOMIC DNA]</scope>
    <source>
        <strain evidence="2 3">ATCC 14899</strain>
    </source>
</reference>
<sequence length="163" mass="17944">MYDRHWAAELHSAVRWALALLAALFLLDWGSGDGTAWRAVLWCGLSALLFVLLCPRRVSAGKGWLASRGPLGTHRVRTDLLVSVRFLDGVARRLVLRDALGGRVELDPQVLTDNPGLWYRLSEDARKSADGGTLLCGAGALHRVQERIDRETALAVFKVSGMR</sequence>
<dbReference type="Proteomes" id="UP000031526">
    <property type="component" value="Chromosome"/>
</dbReference>
<keyword evidence="3" id="KW-1185">Reference proteome</keyword>